<reference evidence="2" key="1">
    <citation type="submission" date="2020-03" db="EMBL/GenBank/DDBJ databases">
        <title>A high-quality chromosome-level genome assembly of a woody plant with both climbing and erect habits, Rhamnella rubrinervis.</title>
        <authorList>
            <person name="Lu Z."/>
            <person name="Yang Y."/>
            <person name="Zhu X."/>
            <person name="Sun Y."/>
        </authorList>
    </citation>
    <scope>NUCLEOTIDE SEQUENCE</scope>
    <source>
        <strain evidence="2">BYM</strain>
        <tissue evidence="2">Leaf</tissue>
    </source>
</reference>
<dbReference type="Gene3D" id="1.20.1280.50">
    <property type="match status" value="1"/>
</dbReference>
<dbReference type="Pfam" id="PF00646">
    <property type="entry name" value="F-box"/>
    <property type="match status" value="1"/>
</dbReference>
<dbReference type="EMBL" id="VOIH02000001">
    <property type="protein sequence ID" value="KAF3457025.1"/>
    <property type="molecule type" value="Genomic_DNA"/>
</dbReference>
<accession>A0A8K0MTI2</accession>
<sequence length="372" mass="44359">MAEDRISQLSDRLIHHIFSFLPTVYLVRMSLVSKRWRHVWVSAPFIFLEDFKSITFEKKFKYQYEILDFSLKLYGALFEMLQALCGCSHYSEKRQKSLPPLPNLKHLNVDISARFTRNSDLRESLHWCAPSVETLEIFDEPKHSDHEEDSGGWLQSDDRQLGQGLMIFLACCGPSRTYPTQMRHKHDTCILDLFVQQLLGVPITQGYRKLFKDHRKLLKGHRKLLESRRKKLKGRRNLLGGPTKLLEAHRKLLKGHKKLLKVCRKLVKSSRKMLQSRRKFLEGRTKLLKNLKKLLEGHRKLLEEHRKLQGYRKLLEYRRKLLDSCKKLLEDHRKLLESRRNLLEPHKKLLKSYRKLLEGHRKLVYGYRKLYF</sequence>
<dbReference type="InterPro" id="IPR001810">
    <property type="entry name" value="F-box_dom"/>
</dbReference>
<feature type="domain" description="F-box" evidence="1">
    <location>
        <begin position="3"/>
        <end position="54"/>
    </location>
</feature>
<dbReference type="InterPro" id="IPR053781">
    <property type="entry name" value="F-box_AtFBL13-like"/>
</dbReference>
<dbReference type="InterPro" id="IPR036047">
    <property type="entry name" value="F-box-like_dom_sf"/>
</dbReference>
<comment type="caution">
    <text evidence="2">The sequence shown here is derived from an EMBL/GenBank/DDBJ whole genome shotgun (WGS) entry which is preliminary data.</text>
</comment>
<dbReference type="Proteomes" id="UP000796880">
    <property type="component" value="Unassembled WGS sequence"/>
</dbReference>
<evidence type="ECO:0000259" key="1">
    <source>
        <dbReference type="PROSITE" id="PS50181"/>
    </source>
</evidence>
<dbReference type="CDD" id="cd22160">
    <property type="entry name" value="F-box_AtFBL13-like"/>
    <property type="match status" value="1"/>
</dbReference>
<proteinExistence type="predicted"/>
<gene>
    <name evidence="2" type="ORF">FNV43_RR01682</name>
</gene>
<protein>
    <recommendedName>
        <fullName evidence="1">F-box domain-containing protein</fullName>
    </recommendedName>
</protein>
<organism evidence="2 3">
    <name type="scientific">Rhamnella rubrinervis</name>
    <dbReference type="NCBI Taxonomy" id="2594499"/>
    <lineage>
        <taxon>Eukaryota</taxon>
        <taxon>Viridiplantae</taxon>
        <taxon>Streptophyta</taxon>
        <taxon>Embryophyta</taxon>
        <taxon>Tracheophyta</taxon>
        <taxon>Spermatophyta</taxon>
        <taxon>Magnoliopsida</taxon>
        <taxon>eudicotyledons</taxon>
        <taxon>Gunneridae</taxon>
        <taxon>Pentapetalae</taxon>
        <taxon>rosids</taxon>
        <taxon>fabids</taxon>
        <taxon>Rosales</taxon>
        <taxon>Rhamnaceae</taxon>
        <taxon>rhamnoid group</taxon>
        <taxon>Rhamneae</taxon>
        <taxon>Rhamnella</taxon>
    </lineage>
</organism>
<name>A0A8K0MTI2_9ROSA</name>
<dbReference type="OrthoDB" id="612216at2759"/>
<keyword evidence="3" id="KW-1185">Reference proteome</keyword>
<dbReference type="PROSITE" id="PS50181">
    <property type="entry name" value="FBOX"/>
    <property type="match status" value="1"/>
</dbReference>
<dbReference type="PANTHER" id="PTHR32212">
    <property type="entry name" value="CYCLIN-LIKE F-BOX"/>
    <property type="match status" value="1"/>
</dbReference>
<dbReference type="AlphaFoldDB" id="A0A8K0MTI2"/>
<evidence type="ECO:0000313" key="3">
    <source>
        <dbReference type="Proteomes" id="UP000796880"/>
    </source>
</evidence>
<dbReference type="SMART" id="SM00256">
    <property type="entry name" value="FBOX"/>
    <property type="match status" value="1"/>
</dbReference>
<evidence type="ECO:0000313" key="2">
    <source>
        <dbReference type="EMBL" id="KAF3457025.1"/>
    </source>
</evidence>
<dbReference type="PANTHER" id="PTHR32212:SF234">
    <property type="entry name" value="F-BOX_LRR-REPEAT PROTEIN 13-LIKE"/>
    <property type="match status" value="1"/>
</dbReference>
<dbReference type="SUPFAM" id="SSF81383">
    <property type="entry name" value="F-box domain"/>
    <property type="match status" value="1"/>
</dbReference>